<gene>
    <name evidence="1" type="ORF">KQ929_12185</name>
</gene>
<dbReference type="Proteomes" id="UP000683497">
    <property type="component" value="Chromosome"/>
</dbReference>
<dbReference type="EMBL" id="CP076838">
    <property type="protein sequence ID" value="QWW78036.1"/>
    <property type="molecule type" value="Genomic_DNA"/>
</dbReference>
<accession>A0ABX8JQW5</accession>
<evidence type="ECO:0000313" key="2">
    <source>
        <dbReference type="Proteomes" id="UP000683497"/>
    </source>
</evidence>
<name>A0ABX8JQW5_9ENTR</name>
<sequence length="164" mass="18134">MSLLKNIQLFIANNPGLTNKQLAASMPQFDVHAVQRAVCHLVKLNRATRRHNGKCYQYFAEPPSGAVGEVVSRVKIDRAQSTTDAEQESVSNPAVAAMLLKAKGLAEKGLYQRAATVLMEAFNRSKNEDVREMILVERQKCLSQVHKPKASTDSWCLAGRGRNV</sequence>
<proteinExistence type="predicted"/>
<reference evidence="1 2" key="1">
    <citation type="submission" date="2021-06" db="EMBL/GenBank/DDBJ databases">
        <title>Leclercia pneumoniae sp. nov.</title>
        <authorList>
            <person name="Hoenemann M."/>
            <person name="Viehweger A."/>
            <person name="Dietze N."/>
        </authorList>
    </citation>
    <scope>NUCLEOTIDE SEQUENCE [LARGE SCALE GENOMIC DNA]</scope>
    <source>
        <strain evidence="2">49125</strain>
    </source>
</reference>
<protein>
    <submittedName>
        <fullName evidence="1">PerC family transcriptional regulator</fullName>
    </submittedName>
</protein>
<dbReference type="RefSeq" id="WP_207293518.1">
    <property type="nucleotide sequence ID" value="NZ_CP071383.1"/>
</dbReference>
<organism evidence="1 2">
    <name type="scientific">Leclercia pneumoniae</name>
    <dbReference type="NCBI Taxonomy" id="2815358"/>
    <lineage>
        <taxon>Bacteria</taxon>
        <taxon>Pseudomonadati</taxon>
        <taxon>Pseudomonadota</taxon>
        <taxon>Gammaproteobacteria</taxon>
        <taxon>Enterobacterales</taxon>
        <taxon>Enterobacteriaceae</taxon>
        <taxon>Leclercia</taxon>
    </lineage>
</organism>
<evidence type="ECO:0000313" key="1">
    <source>
        <dbReference type="EMBL" id="QWW78036.1"/>
    </source>
</evidence>
<dbReference type="Pfam" id="PF06069">
    <property type="entry name" value="PerC"/>
    <property type="match status" value="1"/>
</dbReference>
<dbReference type="InterPro" id="IPR024684">
    <property type="entry name" value="Tscrpt_act_PerC/SfV_Orf40"/>
</dbReference>
<keyword evidence="2" id="KW-1185">Reference proteome</keyword>